<keyword evidence="4" id="KW-1185">Reference proteome</keyword>
<comment type="caution">
    <text evidence="3">The sequence shown here is derived from an EMBL/GenBank/DDBJ whole genome shotgun (WGS) entry which is preliminary data.</text>
</comment>
<dbReference type="AlphaFoldDB" id="A0A226E1C5"/>
<feature type="compositionally biased region" description="Pro residues" evidence="1">
    <location>
        <begin position="164"/>
        <end position="182"/>
    </location>
</feature>
<evidence type="ECO:0000313" key="3">
    <source>
        <dbReference type="EMBL" id="OXA50731.1"/>
    </source>
</evidence>
<protein>
    <submittedName>
        <fullName evidence="3">Uncharacterized protein</fullName>
    </submittedName>
</protein>
<gene>
    <name evidence="3" type="ORF">Fcan01_14088</name>
</gene>
<evidence type="ECO:0000313" key="4">
    <source>
        <dbReference type="Proteomes" id="UP000198287"/>
    </source>
</evidence>
<evidence type="ECO:0000256" key="2">
    <source>
        <dbReference type="SAM" id="SignalP"/>
    </source>
</evidence>
<proteinExistence type="predicted"/>
<feature type="chain" id="PRO_5012307894" evidence="2">
    <location>
        <begin position="19"/>
        <end position="182"/>
    </location>
</feature>
<organism evidence="3 4">
    <name type="scientific">Folsomia candida</name>
    <name type="common">Springtail</name>
    <dbReference type="NCBI Taxonomy" id="158441"/>
    <lineage>
        <taxon>Eukaryota</taxon>
        <taxon>Metazoa</taxon>
        <taxon>Ecdysozoa</taxon>
        <taxon>Arthropoda</taxon>
        <taxon>Hexapoda</taxon>
        <taxon>Collembola</taxon>
        <taxon>Entomobryomorpha</taxon>
        <taxon>Isotomoidea</taxon>
        <taxon>Isotomidae</taxon>
        <taxon>Proisotominae</taxon>
        <taxon>Folsomia</taxon>
    </lineage>
</organism>
<reference evidence="3 4" key="1">
    <citation type="submission" date="2015-12" db="EMBL/GenBank/DDBJ databases">
        <title>The genome of Folsomia candida.</title>
        <authorList>
            <person name="Faddeeva A."/>
            <person name="Derks M.F."/>
            <person name="Anvar Y."/>
            <person name="Smit S."/>
            <person name="Van Straalen N."/>
            <person name="Roelofs D."/>
        </authorList>
    </citation>
    <scope>NUCLEOTIDE SEQUENCE [LARGE SCALE GENOMIC DNA]</scope>
    <source>
        <strain evidence="3 4">VU population</strain>
        <tissue evidence="3">Whole body</tissue>
    </source>
</reference>
<accession>A0A226E1C5</accession>
<dbReference type="EMBL" id="LNIX01000008">
    <property type="protein sequence ID" value="OXA50731.1"/>
    <property type="molecule type" value="Genomic_DNA"/>
</dbReference>
<name>A0A226E1C5_FOLCA</name>
<dbReference type="Proteomes" id="UP000198287">
    <property type="component" value="Unassembled WGS sequence"/>
</dbReference>
<feature type="region of interest" description="Disordered" evidence="1">
    <location>
        <begin position="155"/>
        <end position="182"/>
    </location>
</feature>
<evidence type="ECO:0000256" key="1">
    <source>
        <dbReference type="SAM" id="MobiDB-lite"/>
    </source>
</evidence>
<feature type="signal peptide" evidence="2">
    <location>
        <begin position="1"/>
        <end position="18"/>
    </location>
</feature>
<keyword evidence="2" id="KW-0732">Signal</keyword>
<sequence length="182" mass="19428">MCLFLSLSVCSKLGGAEAESLPVFGGPAGRFGGQGEGWINLGGDFRECLSHFLPVSGLSDPVLGSRLILHVVESGGGGEGEKVGWLATFYTLLASEPGYVLGNSSPPISPPPPPRSAVSQSQVRWVDWTTDATGLDTPPKKARRRRRSYFLISQLNLRAHQHPSPQPHPPTSSTPHPPTNKL</sequence>